<proteinExistence type="predicted"/>
<reference evidence="1" key="1">
    <citation type="journal article" date="2021" name="Proc. Natl. Acad. Sci. U.S.A.">
        <title>A Catalog of Tens of Thousands of Viruses from Human Metagenomes Reveals Hidden Associations with Chronic Diseases.</title>
        <authorList>
            <person name="Tisza M.J."/>
            <person name="Buck C.B."/>
        </authorList>
    </citation>
    <scope>NUCLEOTIDE SEQUENCE</scope>
    <source>
        <strain evidence="1">CtzA421</strain>
    </source>
</reference>
<sequence length="197" mass="22409">MVATISGRLFCANRLIFLKGKNAMNNPSVIPAFDFREMVQAKNGEVVTTSRKVAKYFGKRHGDVLRKIEQVKSDCSSEFGQRNFASADYIDEQGKVRPMYSLTKDGWIMVVMGFTGRAAAAIKESYISAFNWMSEQLSRRMAMGEEIQHRYAIKETRSKLKGTVGSHLMNERKKEKRVLALEHEHIMQVTQPELLIG</sequence>
<dbReference type="EMBL" id="BK014737">
    <property type="protein sequence ID" value="DAD73479.1"/>
    <property type="molecule type" value="Genomic_DNA"/>
</dbReference>
<evidence type="ECO:0000313" key="1">
    <source>
        <dbReference type="EMBL" id="DAD73479.1"/>
    </source>
</evidence>
<dbReference type="NCBIfam" id="TIGR02681">
    <property type="entry name" value="phage_pRha"/>
    <property type="match status" value="1"/>
</dbReference>
<accession>A0A8S5LUG4</accession>
<dbReference type="InterPro" id="IPR014054">
    <property type="entry name" value="Phage_regulatory_Rha"/>
</dbReference>
<organism evidence="1">
    <name type="scientific">Myoviridae sp. ctzA421</name>
    <dbReference type="NCBI Taxonomy" id="2826719"/>
    <lineage>
        <taxon>Viruses</taxon>
        <taxon>Duplodnaviria</taxon>
        <taxon>Heunggongvirae</taxon>
        <taxon>Uroviricota</taxon>
        <taxon>Caudoviricetes</taxon>
    </lineage>
</organism>
<protein>
    <submittedName>
        <fullName evidence="1">Repressor domain protein</fullName>
    </submittedName>
</protein>
<name>A0A8S5LUG4_9CAUD</name>
<dbReference type="Pfam" id="PF09669">
    <property type="entry name" value="Phage_pRha"/>
    <property type="match status" value="1"/>
</dbReference>